<dbReference type="RefSeq" id="WP_213043541.1">
    <property type="nucleotide sequence ID" value="NZ_CAJNBJ010000017.1"/>
</dbReference>
<gene>
    <name evidence="1" type="ORF">NSPZN2_40766</name>
</gene>
<accession>A0ABM8S0E1</accession>
<proteinExistence type="predicted"/>
<protein>
    <recommendedName>
        <fullName evidence="3">Lipoprotein</fullName>
    </recommendedName>
</protein>
<evidence type="ECO:0000313" key="2">
    <source>
        <dbReference type="Proteomes" id="UP000675880"/>
    </source>
</evidence>
<organism evidence="1 2">
    <name type="scientific">Nitrospira defluvii</name>
    <dbReference type="NCBI Taxonomy" id="330214"/>
    <lineage>
        <taxon>Bacteria</taxon>
        <taxon>Pseudomonadati</taxon>
        <taxon>Nitrospirota</taxon>
        <taxon>Nitrospiria</taxon>
        <taxon>Nitrospirales</taxon>
        <taxon>Nitrospiraceae</taxon>
        <taxon>Nitrospira</taxon>
    </lineage>
</organism>
<name>A0ABM8S0E1_9BACT</name>
<dbReference type="EMBL" id="CAJNBJ010000017">
    <property type="protein sequence ID" value="CAE6781246.1"/>
    <property type="molecule type" value="Genomic_DNA"/>
</dbReference>
<evidence type="ECO:0000313" key="1">
    <source>
        <dbReference type="EMBL" id="CAE6781246.1"/>
    </source>
</evidence>
<comment type="caution">
    <text evidence="1">The sequence shown here is derived from an EMBL/GenBank/DDBJ whole genome shotgun (WGS) entry which is preliminary data.</text>
</comment>
<dbReference type="Proteomes" id="UP000675880">
    <property type="component" value="Unassembled WGS sequence"/>
</dbReference>
<reference evidence="1 2" key="1">
    <citation type="submission" date="2021-02" db="EMBL/GenBank/DDBJ databases">
        <authorList>
            <person name="Han P."/>
        </authorList>
    </citation>
    <scope>NUCLEOTIDE SEQUENCE [LARGE SCALE GENOMIC DNA]</scope>
    <source>
        <strain evidence="1">Candidatus Nitrospira sp. ZN2</strain>
    </source>
</reference>
<keyword evidence="2" id="KW-1185">Reference proteome</keyword>
<sequence>MKRILACGVTIGLLNLAGCVSQEIHEFTPKWDSWMGSSKDDRIKEMGIPTRCHSFKDGGEVCEWMVPQQDGRQDLIGLTFNPKGQACQWSYRGFYGLQKSKQSC</sequence>
<evidence type="ECO:0008006" key="3">
    <source>
        <dbReference type="Google" id="ProtNLM"/>
    </source>
</evidence>